<evidence type="ECO:0000313" key="1">
    <source>
        <dbReference type="EMBL" id="KAI5668774.1"/>
    </source>
</evidence>
<keyword evidence="2" id="KW-1185">Reference proteome</keyword>
<dbReference type="Proteomes" id="UP001060085">
    <property type="component" value="Linkage Group LG04"/>
</dbReference>
<organism evidence="1 2">
    <name type="scientific">Catharanthus roseus</name>
    <name type="common">Madagascar periwinkle</name>
    <name type="synonym">Vinca rosea</name>
    <dbReference type="NCBI Taxonomy" id="4058"/>
    <lineage>
        <taxon>Eukaryota</taxon>
        <taxon>Viridiplantae</taxon>
        <taxon>Streptophyta</taxon>
        <taxon>Embryophyta</taxon>
        <taxon>Tracheophyta</taxon>
        <taxon>Spermatophyta</taxon>
        <taxon>Magnoliopsida</taxon>
        <taxon>eudicotyledons</taxon>
        <taxon>Gunneridae</taxon>
        <taxon>Pentapetalae</taxon>
        <taxon>asterids</taxon>
        <taxon>lamiids</taxon>
        <taxon>Gentianales</taxon>
        <taxon>Apocynaceae</taxon>
        <taxon>Rauvolfioideae</taxon>
        <taxon>Vinceae</taxon>
        <taxon>Catharanthinae</taxon>
        <taxon>Catharanthus</taxon>
    </lineage>
</organism>
<dbReference type="EMBL" id="CM044704">
    <property type="protein sequence ID" value="KAI5668774.1"/>
    <property type="molecule type" value="Genomic_DNA"/>
</dbReference>
<evidence type="ECO:0000313" key="2">
    <source>
        <dbReference type="Proteomes" id="UP001060085"/>
    </source>
</evidence>
<name>A0ACC0B7Z1_CATRO</name>
<reference evidence="2" key="1">
    <citation type="journal article" date="2023" name="Nat. Plants">
        <title>Single-cell RNA sequencing provides a high-resolution roadmap for understanding the multicellular compartmentation of specialized metabolism.</title>
        <authorList>
            <person name="Sun S."/>
            <person name="Shen X."/>
            <person name="Li Y."/>
            <person name="Li Y."/>
            <person name="Wang S."/>
            <person name="Li R."/>
            <person name="Zhang H."/>
            <person name="Shen G."/>
            <person name="Guo B."/>
            <person name="Wei J."/>
            <person name="Xu J."/>
            <person name="St-Pierre B."/>
            <person name="Chen S."/>
            <person name="Sun C."/>
        </authorList>
    </citation>
    <scope>NUCLEOTIDE SEQUENCE [LARGE SCALE GENOMIC DNA]</scope>
</reference>
<sequence>MHHFYSNEVNAFGEATIDMETSFVEDMMVMETTLLKDIMELNETSNEDSCDNMNEKSIEKEEFNELVERLCIFDSISFLSKESKHFVCSKEKKRKREKSERVKENECFIEKQESEKEDQREFRILLEGLEEFTRFPRYIKVIQSSTESN</sequence>
<protein>
    <submittedName>
        <fullName evidence="1">Uncharacterized protein</fullName>
    </submittedName>
</protein>
<comment type="caution">
    <text evidence="1">The sequence shown here is derived from an EMBL/GenBank/DDBJ whole genome shotgun (WGS) entry which is preliminary data.</text>
</comment>
<proteinExistence type="predicted"/>
<gene>
    <name evidence="1" type="ORF">M9H77_18627</name>
</gene>
<accession>A0ACC0B7Z1</accession>